<proteinExistence type="predicted"/>
<keyword evidence="3" id="KW-1185">Reference proteome</keyword>
<gene>
    <name evidence="2" type="ORF">EYF80_060792</name>
</gene>
<dbReference type="Proteomes" id="UP000314294">
    <property type="component" value="Unassembled WGS sequence"/>
</dbReference>
<organism evidence="2 3">
    <name type="scientific">Liparis tanakae</name>
    <name type="common">Tanaka's snailfish</name>
    <dbReference type="NCBI Taxonomy" id="230148"/>
    <lineage>
        <taxon>Eukaryota</taxon>
        <taxon>Metazoa</taxon>
        <taxon>Chordata</taxon>
        <taxon>Craniata</taxon>
        <taxon>Vertebrata</taxon>
        <taxon>Euteleostomi</taxon>
        <taxon>Actinopterygii</taxon>
        <taxon>Neopterygii</taxon>
        <taxon>Teleostei</taxon>
        <taxon>Neoteleostei</taxon>
        <taxon>Acanthomorphata</taxon>
        <taxon>Eupercaria</taxon>
        <taxon>Perciformes</taxon>
        <taxon>Cottioidei</taxon>
        <taxon>Cottales</taxon>
        <taxon>Liparidae</taxon>
        <taxon>Liparis</taxon>
    </lineage>
</organism>
<comment type="caution">
    <text evidence="2">The sequence shown here is derived from an EMBL/GenBank/DDBJ whole genome shotgun (WGS) entry which is preliminary data.</text>
</comment>
<accession>A0A4Z2EJT2</accession>
<feature type="region of interest" description="Disordered" evidence="1">
    <location>
        <begin position="24"/>
        <end position="63"/>
    </location>
</feature>
<evidence type="ECO:0000313" key="2">
    <source>
        <dbReference type="EMBL" id="TNN29059.1"/>
    </source>
</evidence>
<name>A0A4Z2EJT2_9TELE</name>
<sequence length="112" mass="12536">MRRGGEHVGRLCWLARSQSTSQWVSQSGRSQSSQTNSQLLAPSAVDRHVGESHHQTSSQTWPMVEQRRPWWTVTASTVKTVDYLQPNREVVRGSTPLRFCVKTCGANISGAR</sequence>
<feature type="compositionally biased region" description="Polar residues" evidence="1">
    <location>
        <begin position="24"/>
        <end position="40"/>
    </location>
</feature>
<reference evidence="2 3" key="1">
    <citation type="submission" date="2019-03" db="EMBL/GenBank/DDBJ databases">
        <title>First draft genome of Liparis tanakae, snailfish: a comprehensive survey of snailfish specific genes.</title>
        <authorList>
            <person name="Kim W."/>
            <person name="Song I."/>
            <person name="Jeong J.-H."/>
            <person name="Kim D."/>
            <person name="Kim S."/>
            <person name="Ryu S."/>
            <person name="Song J.Y."/>
            <person name="Lee S.K."/>
        </authorList>
    </citation>
    <scope>NUCLEOTIDE SEQUENCE [LARGE SCALE GENOMIC DNA]</scope>
    <source>
        <tissue evidence="2">Muscle</tissue>
    </source>
</reference>
<protein>
    <submittedName>
        <fullName evidence="2">Uncharacterized protein</fullName>
    </submittedName>
</protein>
<feature type="compositionally biased region" description="Basic and acidic residues" evidence="1">
    <location>
        <begin position="45"/>
        <end position="54"/>
    </location>
</feature>
<dbReference type="EMBL" id="SRLO01006121">
    <property type="protein sequence ID" value="TNN29059.1"/>
    <property type="molecule type" value="Genomic_DNA"/>
</dbReference>
<dbReference type="AlphaFoldDB" id="A0A4Z2EJT2"/>
<evidence type="ECO:0000256" key="1">
    <source>
        <dbReference type="SAM" id="MobiDB-lite"/>
    </source>
</evidence>
<evidence type="ECO:0000313" key="3">
    <source>
        <dbReference type="Proteomes" id="UP000314294"/>
    </source>
</evidence>